<accession>A0A2P5B273</accession>
<dbReference type="InterPro" id="IPR032567">
    <property type="entry name" value="RTL1-rel"/>
</dbReference>
<dbReference type="PANTHER" id="PTHR15503:SF45">
    <property type="entry name" value="RNA-DIRECTED DNA POLYMERASE HOMOLOG"/>
    <property type="match status" value="1"/>
</dbReference>
<keyword evidence="2" id="KW-1185">Reference proteome</keyword>
<name>A0A2P5B273_PARAD</name>
<reference evidence="2" key="1">
    <citation type="submission" date="2016-06" db="EMBL/GenBank/DDBJ databases">
        <title>Parallel loss of symbiosis genes in relatives of nitrogen-fixing non-legume Parasponia.</title>
        <authorList>
            <person name="Van Velzen R."/>
            <person name="Holmer R."/>
            <person name="Bu F."/>
            <person name="Rutten L."/>
            <person name="Van Zeijl A."/>
            <person name="Liu W."/>
            <person name="Santuari L."/>
            <person name="Cao Q."/>
            <person name="Sharma T."/>
            <person name="Shen D."/>
            <person name="Roswanjaya Y."/>
            <person name="Wardhani T."/>
            <person name="Kalhor M.S."/>
            <person name="Jansen J."/>
            <person name="Van den Hoogen J."/>
            <person name="Gungor B."/>
            <person name="Hartog M."/>
            <person name="Hontelez J."/>
            <person name="Verver J."/>
            <person name="Yang W.-C."/>
            <person name="Schijlen E."/>
            <person name="Repin R."/>
            <person name="Schilthuizen M."/>
            <person name="Schranz E."/>
            <person name="Heidstra R."/>
            <person name="Miyata K."/>
            <person name="Fedorova E."/>
            <person name="Kohlen W."/>
            <person name="Bisseling T."/>
            <person name="Smit S."/>
            <person name="Geurts R."/>
        </authorList>
    </citation>
    <scope>NUCLEOTIDE SEQUENCE [LARGE SCALE GENOMIC DNA]</scope>
    <source>
        <strain evidence="2">cv. WU1-14</strain>
    </source>
</reference>
<comment type="caution">
    <text evidence="1">The sequence shown here is derived from an EMBL/GenBank/DDBJ whole genome shotgun (WGS) entry which is preliminary data.</text>
</comment>
<dbReference type="PANTHER" id="PTHR15503">
    <property type="entry name" value="LDOC1 RELATED"/>
    <property type="match status" value="1"/>
</dbReference>
<dbReference type="InterPro" id="IPR043502">
    <property type="entry name" value="DNA/RNA_pol_sf"/>
</dbReference>
<protein>
    <submittedName>
        <fullName evidence="1">Uncharacterized protein</fullName>
    </submittedName>
</protein>
<dbReference type="EMBL" id="JXTB01000380">
    <property type="protein sequence ID" value="PON42894.1"/>
    <property type="molecule type" value="Genomic_DNA"/>
</dbReference>
<dbReference type="SUPFAM" id="SSF56672">
    <property type="entry name" value="DNA/RNA polymerases"/>
    <property type="match status" value="1"/>
</dbReference>
<organism evidence="1 2">
    <name type="scientific">Parasponia andersonii</name>
    <name type="common">Sponia andersonii</name>
    <dbReference type="NCBI Taxonomy" id="3476"/>
    <lineage>
        <taxon>Eukaryota</taxon>
        <taxon>Viridiplantae</taxon>
        <taxon>Streptophyta</taxon>
        <taxon>Embryophyta</taxon>
        <taxon>Tracheophyta</taxon>
        <taxon>Spermatophyta</taxon>
        <taxon>Magnoliopsida</taxon>
        <taxon>eudicotyledons</taxon>
        <taxon>Gunneridae</taxon>
        <taxon>Pentapetalae</taxon>
        <taxon>rosids</taxon>
        <taxon>fabids</taxon>
        <taxon>Rosales</taxon>
        <taxon>Cannabaceae</taxon>
        <taxon>Parasponia</taxon>
    </lineage>
</organism>
<evidence type="ECO:0000313" key="1">
    <source>
        <dbReference type="EMBL" id="PON42894.1"/>
    </source>
</evidence>
<proteinExistence type="predicted"/>
<dbReference type="Proteomes" id="UP000237105">
    <property type="component" value="Unassembled WGS sequence"/>
</dbReference>
<dbReference type="AlphaFoldDB" id="A0A2P5B273"/>
<gene>
    <name evidence="1" type="ORF">PanWU01x14_277900</name>
</gene>
<sequence length="161" mass="18455">MLNSIIIFHPFDCKKKMVTFHPLNTKQFYLWVLNIKTKFPLISTIKAQKLLEKSGIGDLASDFDIFIKQKLSSEYVPVVQDFLKVLKEDLPDLPSIREIDFANNLVLGAAPISKTPYRMAPLELKELKTQLQELLDKGFIRPSFSPWGVLVLFVKQKDGTM</sequence>
<evidence type="ECO:0000313" key="2">
    <source>
        <dbReference type="Proteomes" id="UP000237105"/>
    </source>
</evidence>
<dbReference type="OrthoDB" id="1749844at2759"/>
<dbReference type="Gene3D" id="3.10.10.10">
    <property type="entry name" value="HIV Type 1 Reverse Transcriptase, subunit A, domain 1"/>
    <property type="match status" value="1"/>
</dbReference>